<dbReference type="Proteomes" id="UP000030437">
    <property type="component" value="Unassembled WGS sequence"/>
</dbReference>
<gene>
    <name evidence="1" type="ORF">CD32_18160</name>
</gene>
<dbReference type="EMBL" id="JPVP01000059">
    <property type="protein sequence ID" value="KGR82768.1"/>
    <property type="molecule type" value="Genomic_DNA"/>
</dbReference>
<evidence type="ECO:0000313" key="1">
    <source>
        <dbReference type="EMBL" id="KGR82768.1"/>
    </source>
</evidence>
<organism evidence="1 2">
    <name type="scientific">Lysinibacillus odysseyi 34hs-1 = NBRC 100172</name>
    <dbReference type="NCBI Taxonomy" id="1220589"/>
    <lineage>
        <taxon>Bacteria</taxon>
        <taxon>Bacillati</taxon>
        <taxon>Bacillota</taxon>
        <taxon>Bacilli</taxon>
        <taxon>Bacillales</taxon>
        <taxon>Bacillaceae</taxon>
        <taxon>Lysinibacillus</taxon>
    </lineage>
</organism>
<dbReference type="eggNOG" id="ENOG5032KXB">
    <property type="taxonomic scope" value="Bacteria"/>
</dbReference>
<dbReference type="RefSeq" id="WP_036157246.1">
    <property type="nucleotide sequence ID" value="NZ_AVCX01000002.1"/>
</dbReference>
<protein>
    <submittedName>
        <fullName evidence="1">Uncharacterized protein</fullName>
    </submittedName>
</protein>
<keyword evidence="2" id="KW-1185">Reference proteome</keyword>
<dbReference type="AlphaFoldDB" id="A0A0A3IIZ2"/>
<name>A0A0A3IIZ2_9BACI</name>
<proteinExistence type="predicted"/>
<reference evidence="1 2" key="1">
    <citation type="submission" date="2014-02" db="EMBL/GenBank/DDBJ databases">
        <title>Draft genome sequence of Lysinibacillus odysseyi NBRC 100172.</title>
        <authorList>
            <person name="Zhang F."/>
            <person name="Wang G."/>
            <person name="Zhang L."/>
        </authorList>
    </citation>
    <scope>NUCLEOTIDE SEQUENCE [LARGE SCALE GENOMIC DNA]</scope>
    <source>
        <strain evidence="1 2">NBRC 100172</strain>
    </source>
</reference>
<comment type="caution">
    <text evidence="1">The sequence shown here is derived from an EMBL/GenBank/DDBJ whole genome shotgun (WGS) entry which is preliminary data.</text>
</comment>
<dbReference type="STRING" id="1220589.CD32_18160"/>
<accession>A0A0A3IIZ2</accession>
<sequence length="331" mass="39253">MLHTFQMNIGIKEEDLNTLEETVGGNYKQVNDYIQMHYAEYFNNAFTVRVVRHPGKIYLSLVVDVILLLRKSDIQESDYLEVKQRIMELLMMLIGHAPYEDHILVRIDYRYDVILPNKQLRELYFHLITKHVDRYRFQHKYKGKKSASGEFEKYKTTIYHSSGSIVTTAYDKEAEREAKECETQVYEKDVVRFEVRLMYQHLYYKASARCPNPISMHLSNYFKEEPFNEYLQKYLIPIYPQGDYYKYSEAERIICDSQLSAFDKSLLKEFLLKTSSHSLSTPKKHVSPHKYKKAMRLLQNLGINPVCIPKNYPKAPKQFDNPLNSLFSIFE</sequence>
<evidence type="ECO:0000313" key="2">
    <source>
        <dbReference type="Proteomes" id="UP000030437"/>
    </source>
</evidence>